<gene>
    <name evidence="3" type="ORF">TK0001_4003</name>
</gene>
<evidence type="ECO:0000313" key="4">
    <source>
        <dbReference type="Proteomes" id="UP000233769"/>
    </source>
</evidence>
<dbReference type="EMBL" id="LT962688">
    <property type="protein sequence ID" value="SOR30605.1"/>
    <property type="molecule type" value="Genomic_DNA"/>
</dbReference>
<evidence type="ECO:0000313" key="3">
    <source>
        <dbReference type="EMBL" id="SOR30605.1"/>
    </source>
</evidence>
<sequence length="520" mass="57123">MPHGGTRYGTGSPRQRHDDCDGPSGNPSSSRVGAAGKVPSDAADELLAEAEAAAAAVSGYEDAAAKARQYVIQRIPKFIYVAEFPELSGHQDIEELLYRPSPHHGHPGKKRDDHDESELNFLKMAKVAGFDPERLYKLGAEGHEERSQLLNRAGAVISSRLRERWKDRSLKVRYNLDGNHLDTLVSDPNTSYDVEVNLDERSRGLRWFFAFYVTFTADTQGGDADGAILLLDEPGLFLHAMSQGDLLRHLKNDFANQVVYTTHSPFMIPPDDVASARTVNISQDEGTTVTDSPTGDERTLFPLQAALGWTLAQSLFVGPNNLLVEGVTDFWILSAVNGWLKQNGAKGTLPADLALTPVGGAGKMTYMAALLTGQRLNVFALLDGDKAGHDAQQELVRGKLLNQKSIFFVTEAFDPPAKEADIEDLLDPKVYEDLARRAYAKELAKVTLKLNDKVPRIVKRFELAFEEKGLTFDKGRPARLFMTEMASRPADLVDAATKARFLRLFSVIVKRMTTVAAAAA</sequence>
<dbReference type="Proteomes" id="UP000233769">
    <property type="component" value="Chromosome tk0001"/>
</dbReference>
<dbReference type="InterPro" id="IPR051396">
    <property type="entry name" value="Bact_Antivir_Def_Nuclease"/>
</dbReference>
<reference evidence="4" key="1">
    <citation type="submission" date="2017-10" db="EMBL/GenBank/DDBJ databases">
        <authorList>
            <person name="Regsiter A."/>
            <person name="William W."/>
        </authorList>
    </citation>
    <scope>NUCLEOTIDE SEQUENCE [LARGE SCALE GENOMIC DNA]</scope>
</reference>
<proteinExistence type="predicted"/>
<dbReference type="GO" id="GO:0005524">
    <property type="term" value="F:ATP binding"/>
    <property type="evidence" value="ECO:0007669"/>
    <property type="project" value="InterPro"/>
</dbReference>
<name>A0A2N9ATE8_METEX</name>
<dbReference type="InterPro" id="IPR027417">
    <property type="entry name" value="P-loop_NTPase"/>
</dbReference>
<feature type="region of interest" description="Disordered" evidence="1">
    <location>
        <begin position="1"/>
        <end position="40"/>
    </location>
</feature>
<dbReference type="PANTHER" id="PTHR43581:SF3">
    <property type="entry name" value="AAA+ ATPASE DOMAIN-CONTAINING PROTEIN"/>
    <property type="match status" value="1"/>
</dbReference>
<dbReference type="AlphaFoldDB" id="A0A2N9ATE8"/>
<dbReference type="InterPro" id="IPR003959">
    <property type="entry name" value="ATPase_AAA_core"/>
</dbReference>
<evidence type="ECO:0000256" key="1">
    <source>
        <dbReference type="SAM" id="MobiDB-lite"/>
    </source>
</evidence>
<accession>A0A2N9ATE8</accession>
<dbReference type="Gene3D" id="3.40.50.300">
    <property type="entry name" value="P-loop containing nucleotide triphosphate hydrolases"/>
    <property type="match status" value="1"/>
</dbReference>
<organism evidence="3 4">
    <name type="scientific">Methylorubrum extorquens</name>
    <name type="common">Methylobacterium dichloromethanicum</name>
    <name type="synonym">Methylobacterium extorquens</name>
    <dbReference type="NCBI Taxonomy" id="408"/>
    <lineage>
        <taxon>Bacteria</taxon>
        <taxon>Pseudomonadati</taxon>
        <taxon>Pseudomonadota</taxon>
        <taxon>Alphaproteobacteria</taxon>
        <taxon>Hyphomicrobiales</taxon>
        <taxon>Methylobacteriaceae</taxon>
        <taxon>Methylorubrum</taxon>
    </lineage>
</organism>
<feature type="domain" description="ATPase AAA-type core" evidence="2">
    <location>
        <begin position="174"/>
        <end position="266"/>
    </location>
</feature>
<protein>
    <recommendedName>
        <fullName evidence="2">ATPase AAA-type core domain-containing protein</fullName>
    </recommendedName>
</protein>
<dbReference type="GO" id="GO:0016887">
    <property type="term" value="F:ATP hydrolysis activity"/>
    <property type="evidence" value="ECO:0007669"/>
    <property type="project" value="InterPro"/>
</dbReference>
<dbReference type="PANTHER" id="PTHR43581">
    <property type="entry name" value="ATP/GTP PHOSPHATASE"/>
    <property type="match status" value="1"/>
</dbReference>
<dbReference type="SUPFAM" id="SSF52540">
    <property type="entry name" value="P-loop containing nucleoside triphosphate hydrolases"/>
    <property type="match status" value="1"/>
</dbReference>
<evidence type="ECO:0000259" key="2">
    <source>
        <dbReference type="Pfam" id="PF13304"/>
    </source>
</evidence>
<dbReference type="Pfam" id="PF13304">
    <property type="entry name" value="AAA_21"/>
    <property type="match status" value="1"/>
</dbReference>